<dbReference type="EnsemblBacteria" id="BAA10493">
    <property type="protein sequence ID" value="BAA10493"/>
    <property type="gene ID" value="BAA10493"/>
</dbReference>
<dbReference type="EMBL" id="BA000022">
    <property type="protein sequence ID" value="BAA10493.1"/>
    <property type="molecule type" value="Genomic_DNA"/>
</dbReference>
<gene>
    <name evidence="1" type="ordered locus">slr0573</name>
</gene>
<dbReference type="PaxDb" id="1148-1001251"/>
<dbReference type="InParanoid" id="Q55402"/>
<evidence type="ECO:0000313" key="2">
    <source>
        <dbReference type="Proteomes" id="UP000001425"/>
    </source>
</evidence>
<proteinExistence type="predicted"/>
<protein>
    <submittedName>
        <fullName evidence="1">Slr0573 protein</fullName>
    </submittedName>
</protein>
<organism evidence="1 2">
    <name type="scientific">Synechocystis sp. (strain ATCC 27184 / PCC 6803 / Kazusa)</name>
    <dbReference type="NCBI Taxonomy" id="1111708"/>
    <lineage>
        <taxon>Bacteria</taxon>
        <taxon>Bacillati</taxon>
        <taxon>Cyanobacteriota</taxon>
        <taxon>Cyanophyceae</taxon>
        <taxon>Synechococcales</taxon>
        <taxon>Merismopediaceae</taxon>
        <taxon>Synechocystis</taxon>
    </lineage>
</organism>
<accession>Q55402</accession>
<sequence>MIFMKYKAEQFISSSEFSPSFAKLSEHGKNSLSCKIVRNYYVMASTNLTSIRESLRRCRDESGQPLSLSPSELKPSSYRLEFELVALIASNLTQMPDLENFIKDDKETTNEDKLILLTAYQGFKNKVDGLFKLFGWPCFGFKQEKET</sequence>
<dbReference type="Proteomes" id="UP000001425">
    <property type="component" value="Chromosome"/>
</dbReference>
<name>Q55402_SYNY3</name>
<reference evidence="1 2" key="1">
    <citation type="journal article" date="1995" name="DNA Res.">
        <title>Sequence analysis of the genome of the unicellular cyanobacterium Synechocystis sp. strain PCC6803. I. Sequence features in the 1 Mb region from map positions 64% to 92% of the genome.</title>
        <authorList>
            <person name="Kaneko T."/>
            <person name="Tanaka A."/>
            <person name="Sato S."/>
            <person name="Kotani H."/>
            <person name="Sazuka T."/>
            <person name="Miyajima N."/>
            <person name="Sugiura M."/>
            <person name="Tabata S."/>
        </authorList>
    </citation>
    <scope>NUCLEOTIDE SEQUENCE [LARGE SCALE GENOMIC DNA]</scope>
    <source>
        <strain evidence="2">ATCC 27184 / PCC 6803 / Kazusa</strain>
    </source>
</reference>
<reference evidence="1 2" key="2">
    <citation type="journal article" date="1996" name="DNA Res.">
        <title>Sequence analysis of the genome of the unicellular cyanobacterium Synechocystis sp. strain PCC6803. II. Sequence determination of the entire genome and assignment of potential protein-coding regions.</title>
        <authorList>
            <person name="Kaneko T."/>
            <person name="Sato S."/>
            <person name="Kotani H."/>
            <person name="Tanaka A."/>
            <person name="Asamizu E."/>
            <person name="Nakamura Y."/>
            <person name="Miyajima N."/>
            <person name="Hirosawa M."/>
            <person name="Sugiura M."/>
            <person name="Sasamoto S."/>
            <person name="Kimura T."/>
            <person name="Hosouchi T."/>
            <person name="Matsuno A."/>
            <person name="Muraki A."/>
            <person name="Nakazaki N."/>
            <person name="Naruo K."/>
            <person name="Okumura S."/>
            <person name="Shimpo S."/>
            <person name="Takeuchi C."/>
            <person name="Wada T."/>
            <person name="Watanabe A."/>
            <person name="Yamada M."/>
            <person name="Yasuda M."/>
            <person name="Tabata S."/>
        </authorList>
    </citation>
    <scope>NUCLEOTIDE SEQUENCE [LARGE SCALE GENOMIC DNA]</scope>
    <source>
        <strain evidence="2">ATCC 27184 / PCC 6803 / Kazusa</strain>
    </source>
</reference>
<evidence type="ECO:0000313" key="1">
    <source>
        <dbReference type="EMBL" id="BAA10493.1"/>
    </source>
</evidence>
<dbReference type="AlphaFoldDB" id="Q55402"/>
<keyword evidence="2" id="KW-1185">Reference proteome</keyword>
<dbReference type="PIR" id="S75758">
    <property type="entry name" value="S75758"/>
</dbReference>
<dbReference type="STRING" id="1148.gene:10499997"/>
<dbReference type="KEGG" id="syn:slr0573"/>
<dbReference type="eggNOG" id="ENOG50302DE">
    <property type="taxonomic scope" value="Bacteria"/>
</dbReference>